<evidence type="ECO:0000313" key="10">
    <source>
        <dbReference type="EMBL" id="KAK2150509.1"/>
    </source>
</evidence>
<dbReference type="SMART" id="SM00181">
    <property type="entry name" value="EGF"/>
    <property type="match status" value="2"/>
</dbReference>
<feature type="chain" id="PRO_5042178272" evidence="7">
    <location>
        <begin position="20"/>
        <end position="444"/>
    </location>
</feature>
<keyword evidence="1 5" id="KW-0245">EGF-like domain</keyword>
<evidence type="ECO:0000259" key="9">
    <source>
        <dbReference type="PROSITE" id="PS50923"/>
    </source>
</evidence>
<dbReference type="CDD" id="cd00033">
    <property type="entry name" value="CCP"/>
    <property type="match status" value="1"/>
</dbReference>
<dbReference type="InterPro" id="IPR049883">
    <property type="entry name" value="NOTCH1_EGF-like"/>
</dbReference>
<dbReference type="SUPFAM" id="SSF57196">
    <property type="entry name" value="EGF/Laminin"/>
    <property type="match status" value="2"/>
</dbReference>
<dbReference type="InterPro" id="IPR000152">
    <property type="entry name" value="EGF-type_Asp/Asn_hydroxyl_site"/>
</dbReference>
<feature type="domain" description="Sushi" evidence="9">
    <location>
        <begin position="84"/>
        <end position="138"/>
    </location>
</feature>
<dbReference type="Pfam" id="PF00084">
    <property type="entry name" value="Sushi"/>
    <property type="match status" value="3"/>
</dbReference>
<gene>
    <name evidence="10" type="ORF">LSH36_402g00020</name>
</gene>
<dbReference type="PROSITE" id="PS50923">
    <property type="entry name" value="SUSHI"/>
    <property type="match status" value="2"/>
</dbReference>
<evidence type="ECO:0000313" key="11">
    <source>
        <dbReference type="Proteomes" id="UP001208570"/>
    </source>
</evidence>
<dbReference type="Gene3D" id="2.10.70.10">
    <property type="entry name" value="Complement Module, domain 1"/>
    <property type="match status" value="3"/>
</dbReference>
<name>A0AAD9JCU3_9ANNE</name>
<dbReference type="Gene3D" id="2.10.25.10">
    <property type="entry name" value="Laminin"/>
    <property type="match status" value="2"/>
</dbReference>
<keyword evidence="6" id="KW-0768">Sushi</keyword>
<keyword evidence="2 7" id="KW-0732">Signal</keyword>
<reference evidence="10" key="1">
    <citation type="journal article" date="2023" name="Mol. Biol. Evol.">
        <title>Third-Generation Sequencing Reveals the Adaptive Role of the Epigenome in Three Deep-Sea Polychaetes.</title>
        <authorList>
            <person name="Perez M."/>
            <person name="Aroh O."/>
            <person name="Sun Y."/>
            <person name="Lan Y."/>
            <person name="Juniper S.K."/>
            <person name="Young C.R."/>
            <person name="Angers B."/>
            <person name="Qian P.Y."/>
        </authorList>
    </citation>
    <scope>NUCLEOTIDE SEQUENCE</scope>
    <source>
        <strain evidence="10">P08H-3</strain>
    </source>
</reference>
<dbReference type="Pfam" id="PF14670">
    <property type="entry name" value="FXa_inhibition"/>
    <property type="match status" value="1"/>
</dbReference>
<protein>
    <submittedName>
        <fullName evidence="10">Uncharacterized protein</fullName>
    </submittedName>
</protein>
<dbReference type="InterPro" id="IPR000436">
    <property type="entry name" value="Sushi_SCR_CCP_dom"/>
</dbReference>
<proteinExistence type="predicted"/>
<comment type="caution">
    <text evidence="5">Lacks conserved residue(s) required for the propagation of feature annotation.</text>
</comment>
<sequence>MDLCFIVAITFAILRGFRGTEVLKAENKIRCALPKLGHNVLYRLNNEGNRLYYDCRRGYLTLGDVFDECKQGQWSHEPPLCIAHGCKPVYYIDHGHVILGYGGAMIKFSCDEGFNIVGDRIMICDGKNWNTTIPKCKDSSQDERHEEIAYSHKQEKTKSHTDWLLEADYSCIKRKSSIRPPSIKHAIVSAQWAIVKDKPRLFTVYRCHWGYTHESKARYLYCQNGKWIGALPKCRAAVTHNDDMMSRDQPITDKTRRTHASWLQMSDYSCIGSTKSPKQILPDPIPDGQYSLRHDVIDGKPRLYAELVCNHGYRRYHGNKYVYCLKKSWIGPKMMCVRNENVGGNTYCAVHNGGCDHFCEMLEEVVSCSCKEGYILSKNGQTCVDIDECQNDSSDCKHVCHNTLGGYTCHCYIGYQLSEDNHSCKPDPEYKGRELIPPMALFSH</sequence>
<evidence type="ECO:0000256" key="1">
    <source>
        <dbReference type="ARBA" id="ARBA00022536"/>
    </source>
</evidence>
<dbReference type="InterPro" id="IPR018097">
    <property type="entry name" value="EGF_Ca-bd_CS"/>
</dbReference>
<organism evidence="10 11">
    <name type="scientific">Paralvinella palmiformis</name>
    <dbReference type="NCBI Taxonomy" id="53620"/>
    <lineage>
        <taxon>Eukaryota</taxon>
        <taxon>Metazoa</taxon>
        <taxon>Spiralia</taxon>
        <taxon>Lophotrochozoa</taxon>
        <taxon>Annelida</taxon>
        <taxon>Polychaeta</taxon>
        <taxon>Sedentaria</taxon>
        <taxon>Canalipalpata</taxon>
        <taxon>Terebellida</taxon>
        <taxon>Terebelliformia</taxon>
        <taxon>Alvinellidae</taxon>
        <taxon>Paralvinella</taxon>
    </lineage>
</organism>
<feature type="domain" description="EGF-like" evidence="8">
    <location>
        <begin position="385"/>
        <end position="425"/>
    </location>
</feature>
<dbReference type="Proteomes" id="UP001208570">
    <property type="component" value="Unassembled WGS sequence"/>
</dbReference>
<dbReference type="PROSITE" id="PS01186">
    <property type="entry name" value="EGF_2"/>
    <property type="match status" value="1"/>
</dbReference>
<feature type="domain" description="Sushi" evidence="9">
    <location>
        <begin position="29"/>
        <end position="83"/>
    </location>
</feature>
<dbReference type="PROSITE" id="PS00010">
    <property type="entry name" value="ASX_HYDROXYL"/>
    <property type="match status" value="1"/>
</dbReference>
<dbReference type="Pfam" id="PF07645">
    <property type="entry name" value="EGF_CA"/>
    <property type="match status" value="1"/>
</dbReference>
<dbReference type="InterPro" id="IPR035976">
    <property type="entry name" value="Sushi/SCR/CCP_sf"/>
</dbReference>
<dbReference type="SUPFAM" id="SSF57535">
    <property type="entry name" value="Complement control module/SCR domain"/>
    <property type="match status" value="4"/>
</dbReference>
<dbReference type="FunFam" id="2.10.25.10:FF:000037">
    <property type="entry name" value="Signal peptide, CUB domain and EGF-like domain-containing 2"/>
    <property type="match status" value="1"/>
</dbReference>
<dbReference type="InterPro" id="IPR000742">
    <property type="entry name" value="EGF"/>
</dbReference>
<keyword evidence="11" id="KW-1185">Reference proteome</keyword>
<evidence type="ECO:0000259" key="8">
    <source>
        <dbReference type="PROSITE" id="PS50026"/>
    </source>
</evidence>
<dbReference type="SMART" id="SM00032">
    <property type="entry name" value="CCP"/>
    <property type="match status" value="4"/>
</dbReference>
<dbReference type="PROSITE" id="PS50026">
    <property type="entry name" value="EGF_3"/>
    <property type="match status" value="1"/>
</dbReference>
<evidence type="ECO:0000256" key="6">
    <source>
        <dbReference type="PROSITE-ProRule" id="PRU00302"/>
    </source>
</evidence>
<keyword evidence="4" id="KW-1015">Disulfide bond</keyword>
<evidence type="ECO:0000256" key="3">
    <source>
        <dbReference type="ARBA" id="ARBA00022737"/>
    </source>
</evidence>
<dbReference type="InterPro" id="IPR050751">
    <property type="entry name" value="ECM_structural_protein"/>
</dbReference>
<dbReference type="PANTHER" id="PTHR24034:SF209">
    <property type="entry name" value="EGF-LIKE DOMAIN-CONTAINING PROTEIN"/>
    <property type="match status" value="1"/>
</dbReference>
<comment type="caution">
    <text evidence="10">The sequence shown here is derived from an EMBL/GenBank/DDBJ whole genome shotgun (WGS) entry which is preliminary data.</text>
</comment>
<keyword evidence="3" id="KW-0677">Repeat</keyword>
<dbReference type="AlphaFoldDB" id="A0AAD9JCU3"/>
<dbReference type="InterPro" id="IPR001881">
    <property type="entry name" value="EGF-like_Ca-bd_dom"/>
</dbReference>
<evidence type="ECO:0000256" key="2">
    <source>
        <dbReference type="ARBA" id="ARBA00022729"/>
    </source>
</evidence>
<evidence type="ECO:0000256" key="4">
    <source>
        <dbReference type="ARBA" id="ARBA00023157"/>
    </source>
</evidence>
<evidence type="ECO:0000256" key="7">
    <source>
        <dbReference type="SAM" id="SignalP"/>
    </source>
</evidence>
<dbReference type="PROSITE" id="PS01187">
    <property type="entry name" value="EGF_CA"/>
    <property type="match status" value="1"/>
</dbReference>
<evidence type="ECO:0000256" key="5">
    <source>
        <dbReference type="PROSITE-ProRule" id="PRU00076"/>
    </source>
</evidence>
<feature type="signal peptide" evidence="7">
    <location>
        <begin position="1"/>
        <end position="19"/>
    </location>
</feature>
<accession>A0AAD9JCU3</accession>
<dbReference type="GO" id="GO:0005509">
    <property type="term" value="F:calcium ion binding"/>
    <property type="evidence" value="ECO:0007669"/>
    <property type="project" value="InterPro"/>
</dbReference>
<dbReference type="PANTHER" id="PTHR24034">
    <property type="entry name" value="EGF-LIKE DOMAIN-CONTAINING PROTEIN"/>
    <property type="match status" value="1"/>
</dbReference>
<dbReference type="SMART" id="SM00179">
    <property type="entry name" value="EGF_CA"/>
    <property type="match status" value="1"/>
</dbReference>
<dbReference type="EMBL" id="JAODUP010000402">
    <property type="protein sequence ID" value="KAK2150509.1"/>
    <property type="molecule type" value="Genomic_DNA"/>
</dbReference>